<comment type="caution">
    <text evidence="8">The sequence shown here is derived from an EMBL/GenBank/DDBJ whole genome shotgun (WGS) entry which is preliminary data.</text>
</comment>
<comment type="subcellular location">
    <subcellularLocation>
        <location evidence="1">Nucleus</location>
    </subcellularLocation>
</comment>
<dbReference type="AlphaFoldDB" id="A0A0K9Q519"/>
<dbReference type="Gene3D" id="4.10.280.10">
    <property type="entry name" value="Helix-loop-helix DNA-binding domain"/>
    <property type="match status" value="1"/>
</dbReference>
<keyword evidence="5" id="KW-0539">Nucleus</keyword>
<feature type="region of interest" description="Disordered" evidence="6">
    <location>
        <begin position="103"/>
        <end position="126"/>
    </location>
</feature>
<dbReference type="SUPFAM" id="SSF47459">
    <property type="entry name" value="HLH, helix-loop-helix DNA-binding domain"/>
    <property type="match status" value="1"/>
</dbReference>
<proteinExistence type="inferred from homology"/>
<dbReference type="STRING" id="29655.A0A0K9Q519"/>
<keyword evidence="9" id="KW-1185">Reference proteome</keyword>
<evidence type="ECO:0000256" key="3">
    <source>
        <dbReference type="ARBA" id="ARBA00023015"/>
    </source>
</evidence>
<feature type="region of interest" description="Disordered" evidence="6">
    <location>
        <begin position="159"/>
        <end position="199"/>
    </location>
</feature>
<dbReference type="Proteomes" id="UP000036987">
    <property type="component" value="Unassembled WGS sequence"/>
</dbReference>
<protein>
    <submittedName>
        <fullName evidence="8">Transcription factor bHLH77</fullName>
    </submittedName>
</protein>
<feature type="region of interest" description="Disordered" evidence="6">
    <location>
        <begin position="307"/>
        <end position="373"/>
    </location>
</feature>
<dbReference type="OrthoDB" id="678327at2759"/>
<reference evidence="9" key="1">
    <citation type="journal article" date="2016" name="Nature">
        <title>The genome of the seagrass Zostera marina reveals angiosperm adaptation to the sea.</title>
        <authorList>
            <person name="Olsen J.L."/>
            <person name="Rouze P."/>
            <person name="Verhelst B."/>
            <person name="Lin Y.-C."/>
            <person name="Bayer T."/>
            <person name="Collen J."/>
            <person name="Dattolo E."/>
            <person name="De Paoli E."/>
            <person name="Dittami S."/>
            <person name="Maumus F."/>
            <person name="Michel G."/>
            <person name="Kersting A."/>
            <person name="Lauritano C."/>
            <person name="Lohaus R."/>
            <person name="Toepel M."/>
            <person name="Tonon T."/>
            <person name="Vanneste K."/>
            <person name="Amirebrahimi M."/>
            <person name="Brakel J."/>
            <person name="Bostroem C."/>
            <person name="Chovatia M."/>
            <person name="Grimwood J."/>
            <person name="Jenkins J.W."/>
            <person name="Jueterbock A."/>
            <person name="Mraz A."/>
            <person name="Stam W.T."/>
            <person name="Tice H."/>
            <person name="Bornberg-Bauer E."/>
            <person name="Green P.J."/>
            <person name="Pearson G.A."/>
            <person name="Procaccini G."/>
            <person name="Duarte C.M."/>
            <person name="Schmutz J."/>
            <person name="Reusch T.B.H."/>
            <person name="Van de Peer Y."/>
        </authorList>
    </citation>
    <scope>NUCLEOTIDE SEQUENCE [LARGE SCALE GENOMIC DNA]</scope>
    <source>
        <strain evidence="9">cv. Finnish</strain>
    </source>
</reference>
<evidence type="ECO:0000256" key="1">
    <source>
        <dbReference type="ARBA" id="ARBA00004123"/>
    </source>
</evidence>
<sequence>MEKSRIYVTDPRLNSYRNSTLPAQDGFLSFNWETAQPKVNYFGHFHPISGNPLPPPPQIVPNAATGYAYIGNDQTGNGLLGEFLFPAVTGGKVPNVNVIPSPQVLMSSPQDSNPTTNTQISDESYTMKRKAISMGKVEEESSMSPQLSNDHKKIIYHCNDNRKTDGGAANLKKKSPIKKSKSDSNSAEKGKEVNSPPKQDFIHVRARRGQATDSHSLAERVRREKISERMKFLQDLVPGCNKVTGKAVMLDEIINYVQSLQQQVEFLSMKLATVNPQLDFNMENVLQKQIRQLRASLQLSQLDYPHLNPNIPHTFPPQQSQQSSPQQSANNLHGFLLEENNSSHVNPSGSNLRSTLKNPISEGFPDSSPQVGNLWEDDLQSVVQMGFFQNLDKKSNQVPYPPSEQKILQKL</sequence>
<feature type="compositionally biased region" description="Low complexity" evidence="6">
    <location>
        <begin position="316"/>
        <end position="328"/>
    </location>
</feature>
<dbReference type="PANTHER" id="PTHR12565">
    <property type="entry name" value="STEROL REGULATORY ELEMENT-BINDING PROTEIN"/>
    <property type="match status" value="1"/>
</dbReference>
<dbReference type="CDD" id="cd18919">
    <property type="entry name" value="bHLH_AtBPE_like"/>
    <property type="match status" value="1"/>
</dbReference>
<keyword evidence="3" id="KW-0805">Transcription regulation</keyword>
<evidence type="ECO:0000259" key="7">
    <source>
        <dbReference type="PROSITE" id="PS50888"/>
    </source>
</evidence>
<dbReference type="Pfam" id="PF00010">
    <property type="entry name" value="HLH"/>
    <property type="match status" value="1"/>
</dbReference>
<dbReference type="PROSITE" id="PS50888">
    <property type="entry name" value="BHLH"/>
    <property type="match status" value="1"/>
</dbReference>
<feature type="compositionally biased region" description="Polar residues" evidence="6">
    <location>
        <begin position="339"/>
        <end position="358"/>
    </location>
</feature>
<feature type="domain" description="BHLH" evidence="7">
    <location>
        <begin position="210"/>
        <end position="260"/>
    </location>
</feature>
<keyword evidence="4" id="KW-0804">Transcription</keyword>
<comment type="similarity">
    <text evidence="2">Belongs to the bHLH protein family.</text>
</comment>
<dbReference type="InterPro" id="IPR011598">
    <property type="entry name" value="bHLH_dom"/>
</dbReference>
<name>A0A0K9Q519_ZOSMR</name>
<dbReference type="FunFam" id="4.10.280.10:FF:000002">
    <property type="entry name" value="Basic helix-loop-helix transcription factor"/>
    <property type="match status" value="1"/>
</dbReference>
<evidence type="ECO:0000313" key="8">
    <source>
        <dbReference type="EMBL" id="KMZ75560.1"/>
    </source>
</evidence>
<dbReference type="GO" id="GO:0005634">
    <property type="term" value="C:nucleus"/>
    <property type="evidence" value="ECO:0000318"/>
    <property type="project" value="GO_Central"/>
</dbReference>
<evidence type="ECO:0000256" key="4">
    <source>
        <dbReference type="ARBA" id="ARBA00023163"/>
    </source>
</evidence>
<dbReference type="InterPro" id="IPR036638">
    <property type="entry name" value="HLH_DNA-bd_sf"/>
</dbReference>
<dbReference type="InterPro" id="IPR024097">
    <property type="entry name" value="bHLH_ZIP_TF"/>
</dbReference>
<dbReference type="EMBL" id="LFYR01000158">
    <property type="protein sequence ID" value="KMZ75560.1"/>
    <property type="molecule type" value="Genomic_DNA"/>
</dbReference>
<evidence type="ECO:0000256" key="2">
    <source>
        <dbReference type="ARBA" id="ARBA00005510"/>
    </source>
</evidence>
<evidence type="ECO:0000313" key="9">
    <source>
        <dbReference type="Proteomes" id="UP000036987"/>
    </source>
</evidence>
<feature type="region of interest" description="Disordered" evidence="6">
    <location>
        <begin position="132"/>
        <end position="151"/>
    </location>
</feature>
<evidence type="ECO:0000256" key="5">
    <source>
        <dbReference type="ARBA" id="ARBA00023242"/>
    </source>
</evidence>
<dbReference type="GO" id="GO:0046983">
    <property type="term" value="F:protein dimerization activity"/>
    <property type="evidence" value="ECO:0007669"/>
    <property type="project" value="InterPro"/>
</dbReference>
<evidence type="ECO:0000256" key="6">
    <source>
        <dbReference type="SAM" id="MobiDB-lite"/>
    </source>
</evidence>
<dbReference type="SMART" id="SM00353">
    <property type="entry name" value="HLH"/>
    <property type="match status" value="1"/>
</dbReference>
<accession>A0A0K9Q519</accession>
<feature type="compositionally biased region" description="Polar residues" evidence="6">
    <location>
        <begin position="103"/>
        <end position="124"/>
    </location>
</feature>
<dbReference type="GO" id="GO:0003700">
    <property type="term" value="F:DNA-binding transcription factor activity"/>
    <property type="evidence" value="ECO:0000318"/>
    <property type="project" value="GO_Central"/>
</dbReference>
<dbReference type="PANTHER" id="PTHR12565:SF184">
    <property type="entry name" value="BHLH TRANSCRIPTION FACTOR"/>
    <property type="match status" value="1"/>
</dbReference>
<organism evidence="8 9">
    <name type="scientific">Zostera marina</name>
    <name type="common">Eelgrass</name>
    <dbReference type="NCBI Taxonomy" id="29655"/>
    <lineage>
        <taxon>Eukaryota</taxon>
        <taxon>Viridiplantae</taxon>
        <taxon>Streptophyta</taxon>
        <taxon>Embryophyta</taxon>
        <taxon>Tracheophyta</taxon>
        <taxon>Spermatophyta</taxon>
        <taxon>Magnoliopsida</taxon>
        <taxon>Liliopsida</taxon>
        <taxon>Zosteraceae</taxon>
        <taxon>Zostera</taxon>
    </lineage>
</organism>
<feature type="compositionally biased region" description="Basic and acidic residues" evidence="6">
    <location>
        <begin position="180"/>
        <end position="192"/>
    </location>
</feature>
<gene>
    <name evidence="8" type="ORF">ZOSMA_113G00480</name>
</gene>